<name>A0A4R4FET8_9FIRM</name>
<protein>
    <submittedName>
        <fullName evidence="3">Protease complex subunit PrcB family protein</fullName>
    </submittedName>
</protein>
<evidence type="ECO:0000259" key="2">
    <source>
        <dbReference type="Pfam" id="PF14343"/>
    </source>
</evidence>
<dbReference type="InterPro" id="IPR025748">
    <property type="entry name" value="PrcB_C_dom"/>
</dbReference>
<reference evidence="3 4" key="1">
    <citation type="journal article" date="2016" name="Nat. Microbiol.">
        <title>The Mouse Intestinal Bacterial Collection (miBC) provides host-specific insight into cultured diversity and functional potential of the gut microbiota.</title>
        <authorList>
            <person name="Lagkouvardos I."/>
            <person name="Pukall R."/>
            <person name="Abt B."/>
            <person name="Foesel B.U."/>
            <person name="Meier-Kolthoff J.P."/>
            <person name="Kumar N."/>
            <person name="Bresciani A."/>
            <person name="Martinez I."/>
            <person name="Just S."/>
            <person name="Ziegler C."/>
            <person name="Brugiroux S."/>
            <person name="Garzetti D."/>
            <person name="Wenning M."/>
            <person name="Bui T.P."/>
            <person name="Wang J."/>
            <person name="Hugenholtz F."/>
            <person name="Plugge C.M."/>
            <person name="Peterson D.A."/>
            <person name="Hornef M.W."/>
            <person name="Baines J.F."/>
            <person name="Smidt H."/>
            <person name="Walter J."/>
            <person name="Kristiansen K."/>
            <person name="Nielsen H.B."/>
            <person name="Haller D."/>
            <person name="Overmann J."/>
            <person name="Stecher B."/>
            <person name="Clavel T."/>
        </authorList>
    </citation>
    <scope>NUCLEOTIDE SEQUENCE [LARGE SCALE GENOMIC DNA]</scope>
    <source>
        <strain evidence="3 4">DSM 28560</strain>
    </source>
</reference>
<sequence length="166" mass="18931">MTNMRLLYYKIGIFHSFAVYDVKENVALRNLMKRLCSYVLLLACTFLLTACSVTKTDKDRIRDIDFTVVDTEAVPEELAAQIEEAKAEPFRLTYGDDGYLYIARGYGTKDTSGYSVEVPECYETSNAVCMKSSLLGPDKTEEVQNKPTYPYVVIKMEYSDKNVEFD</sequence>
<dbReference type="GO" id="GO:0008233">
    <property type="term" value="F:peptidase activity"/>
    <property type="evidence" value="ECO:0007669"/>
    <property type="project" value="UniProtKB-KW"/>
</dbReference>
<comment type="caution">
    <text evidence="3">The sequence shown here is derived from an EMBL/GenBank/DDBJ whole genome shotgun (WGS) entry which is preliminary data.</text>
</comment>
<accession>A0A4R4FET8</accession>
<dbReference type="EMBL" id="SMMX01000005">
    <property type="protein sequence ID" value="TDA22154.1"/>
    <property type="molecule type" value="Genomic_DNA"/>
</dbReference>
<evidence type="ECO:0000313" key="3">
    <source>
        <dbReference type="EMBL" id="TDA22154.1"/>
    </source>
</evidence>
<feature type="transmembrane region" description="Helical" evidence="1">
    <location>
        <begin position="35"/>
        <end position="55"/>
    </location>
</feature>
<feature type="domain" description="PrcB C-terminal" evidence="2">
    <location>
        <begin position="100"/>
        <end position="157"/>
    </location>
</feature>
<dbReference type="Pfam" id="PF14343">
    <property type="entry name" value="PrcB_C"/>
    <property type="match status" value="1"/>
</dbReference>
<keyword evidence="1" id="KW-0812">Transmembrane</keyword>
<evidence type="ECO:0000256" key="1">
    <source>
        <dbReference type="SAM" id="Phobius"/>
    </source>
</evidence>
<dbReference type="Proteomes" id="UP000295710">
    <property type="component" value="Unassembled WGS sequence"/>
</dbReference>
<proteinExistence type="predicted"/>
<keyword evidence="1" id="KW-0472">Membrane</keyword>
<dbReference type="AlphaFoldDB" id="A0A4R4FET8"/>
<keyword evidence="1" id="KW-1133">Transmembrane helix</keyword>
<organism evidence="3 4">
    <name type="scientific">Extibacter muris</name>
    <dbReference type="NCBI Taxonomy" id="1796622"/>
    <lineage>
        <taxon>Bacteria</taxon>
        <taxon>Bacillati</taxon>
        <taxon>Bacillota</taxon>
        <taxon>Clostridia</taxon>
        <taxon>Lachnospirales</taxon>
        <taxon>Lachnospiraceae</taxon>
        <taxon>Extibacter</taxon>
    </lineage>
</organism>
<dbReference type="GO" id="GO:0006508">
    <property type="term" value="P:proteolysis"/>
    <property type="evidence" value="ECO:0007669"/>
    <property type="project" value="UniProtKB-KW"/>
</dbReference>
<keyword evidence="3" id="KW-0645">Protease</keyword>
<gene>
    <name evidence="3" type="ORF">E1963_07955</name>
</gene>
<evidence type="ECO:0000313" key="4">
    <source>
        <dbReference type="Proteomes" id="UP000295710"/>
    </source>
</evidence>
<keyword evidence="3" id="KW-0378">Hydrolase</keyword>
<keyword evidence="4" id="KW-1185">Reference proteome</keyword>